<dbReference type="PANTHER" id="PTHR24320:SF283">
    <property type="entry name" value="RETINOL DEHYDROGENASE 11"/>
    <property type="match status" value="1"/>
</dbReference>
<dbReference type="GeneID" id="41977292"/>
<evidence type="ECO:0000256" key="2">
    <source>
        <dbReference type="ARBA" id="ARBA00023002"/>
    </source>
</evidence>
<evidence type="ECO:0000313" key="4">
    <source>
        <dbReference type="EMBL" id="TPX08656.1"/>
    </source>
</evidence>
<dbReference type="PRINTS" id="PR00080">
    <property type="entry name" value="SDRFAMILY"/>
</dbReference>
<gene>
    <name evidence="4" type="ORF">E0L32_009845</name>
</gene>
<dbReference type="GO" id="GO:0016491">
    <property type="term" value="F:oxidoreductase activity"/>
    <property type="evidence" value="ECO:0007669"/>
    <property type="project" value="UniProtKB-KW"/>
</dbReference>
<dbReference type="Gene3D" id="3.40.50.720">
    <property type="entry name" value="NAD(P)-binding Rossmann-like Domain"/>
    <property type="match status" value="1"/>
</dbReference>
<dbReference type="EMBL" id="SKBQ01000075">
    <property type="protein sequence ID" value="TPX08656.1"/>
    <property type="molecule type" value="Genomic_DNA"/>
</dbReference>
<dbReference type="AlphaFoldDB" id="A0A507APK4"/>
<dbReference type="SUPFAM" id="SSF51735">
    <property type="entry name" value="NAD(P)-binding Rossmann-fold domains"/>
    <property type="match status" value="1"/>
</dbReference>
<dbReference type="PANTHER" id="PTHR24320">
    <property type="entry name" value="RETINOL DEHYDROGENASE"/>
    <property type="match status" value="1"/>
</dbReference>
<sequence length="290" mass="31451">MPQYNYDTTGEQVAADCQAQIEDKTVLVTGASPGGLGAAFAAIVAQYKPACFILTARTADKAQETAAEIARIAPGVRTHCVALDLCSLEKVRAAAAEIDALCERVDVLVNNAGIMGAKEYTQSADGIESHFAACHVGHFLLTNLLLSKALAPEASADAPRKIRVVNVASDGYRLGPVRFEDWNFDDGKTYNRWFAYAQAKSANMLFSRSLAQKLGKRGVTSISLHPGYIMTGLTKNLAWEDFGELDLNGSFLTDGKVVDVKQIHSWGRDPIDAEKLWTLSEDLVSQKFAY</sequence>
<keyword evidence="5" id="KW-1185">Reference proteome</keyword>
<dbReference type="STRING" id="1093900.A0A507APK4"/>
<comment type="caution">
    <text evidence="4">The sequence shown here is derived from an EMBL/GenBank/DDBJ whole genome shotgun (WGS) entry which is preliminary data.</text>
</comment>
<dbReference type="InParanoid" id="A0A507APK4"/>
<protein>
    <submittedName>
        <fullName evidence="4">Uncharacterized protein</fullName>
    </submittedName>
</protein>
<dbReference type="Pfam" id="PF00106">
    <property type="entry name" value="adh_short"/>
    <property type="match status" value="1"/>
</dbReference>
<accession>A0A507APK4</accession>
<reference evidence="4 5" key="1">
    <citation type="submission" date="2019-06" db="EMBL/GenBank/DDBJ databases">
        <title>Draft genome sequence of the filamentous fungus Phialemoniopsis curvata isolated from diesel fuel.</title>
        <authorList>
            <person name="Varaljay V.A."/>
            <person name="Lyon W.J."/>
            <person name="Crouch A.L."/>
            <person name="Drake C.E."/>
            <person name="Hollomon J.M."/>
            <person name="Nadeau L.J."/>
            <person name="Nunn H.S."/>
            <person name="Stevenson B.S."/>
            <person name="Bojanowski C.L."/>
            <person name="Crookes-Goodson W.J."/>
        </authorList>
    </citation>
    <scope>NUCLEOTIDE SEQUENCE [LARGE SCALE GENOMIC DNA]</scope>
    <source>
        <strain evidence="4 5">D216</strain>
    </source>
</reference>
<name>A0A507APK4_9PEZI</name>
<dbReference type="InterPro" id="IPR036291">
    <property type="entry name" value="NAD(P)-bd_dom_sf"/>
</dbReference>
<proteinExistence type="inferred from homology"/>
<dbReference type="RefSeq" id="XP_030990367.1">
    <property type="nucleotide sequence ID" value="XM_031144853.1"/>
</dbReference>
<dbReference type="InterPro" id="IPR002347">
    <property type="entry name" value="SDR_fam"/>
</dbReference>
<keyword evidence="2" id="KW-0560">Oxidoreductase</keyword>
<evidence type="ECO:0000313" key="5">
    <source>
        <dbReference type="Proteomes" id="UP000319257"/>
    </source>
</evidence>
<dbReference type="Proteomes" id="UP000319257">
    <property type="component" value="Unassembled WGS sequence"/>
</dbReference>
<dbReference type="PRINTS" id="PR00081">
    <property type="entry name" value="GDHRDH"/>
</dbReference>
<dbReference type="OrthoDB" id="191139at2759"/>
<organism evidence="4 5">
    <name type="scientific">Thyridium curvatum</name>
    <dbReference type="NCBI Taxonomy" id="1093900"/>
    <lineage>
        <taxon>Eukaryota</taxon>
        <taxon>Fungi</taxon>
        <taxon>Dikarya</taxon>
        <taxon>Ascomycota</taxon>
        <taxon>Pezizomycotina</taxon>
        <taxon>Sordariomycetes</taxon>
        <taxon>Sordariomycetidae</taxon>
        <taxon>Thyridiales</taxon>
        <taxon>Thyridiaceae</taxon>
        <taxon>Thyridium</taxon>
    </lineage>
</organism>
<evidence type="ECO:0000256" key="3">
    <source>
        <dbReference type="RuleBase" id="RU000363"/>
    </source>
</evidence>
<evidence type="ECO:0000256" key="1">
    <source>
        <dbReference type="ARBA" id="ARBA00006484"/>
    </source>
</evidence>
<comment type="similarity">
    <text evidence="1 3">Belongs to the short-chain dehydrogenases/reductases (SDR) family.</text>
</comment>